<keyword evidence="3" id="KW-1185">Reference proteome</keyword>
<feature type="non-terminal residue" evidence="2">
    <location>
        <position position="1"/>
    </location>
</feature>
<dbReference type="AlphaFoldDB" id="A0A371J002"/>
<dbReference type="InterPro" id="IPR025668">
    <property type="entry name" value="Tnp_DDE_dom"/>
</dbReference>
<sequence>NEQVAFIKPANYEISKTRKYKTDISRRENMDYDEERDVYICKNQKELRVTGTKFEKTKTGYKREKTLYSCEDCKGCPYKTSCIKGNNSKIPMEERTKHLEVSKLFQKKRTEDLTRILSEEGCQLRMNRSIQAEGSFADTKEDMSFRRYLCRGGQNVLAESTLLAIAHNINKLHHKIQSEKTGQHLFELKKSA</sequence>
<gene>
    <name evidence="2" type="ORF">CG710_022060</name>
</gene>
<dbReference type="EMBL" id="NOKA02000181">
    <property type="protein sequence ID" value="RDY25997.1"/>
    <property type="molecule type" value="Genomic_DNA"/>
</dbReference>
<dbReference type="PANTHER" id="PTHR33408:SF2">
    <property type="entry name" value="TRANSPOSASE DDE DOMAIN-CONTAINING PROTEIN"/>
    <property type="match status" value="1"/>
</dbReference>
<proteinExistence type="predicted"/>
<organism evidence="2 3">
    <name type="scientific">Lachnotalea glycerini</name>
    <dbReference type="NCBI Taxonomy" id="1763509"/>
    <lineage>
        <taxon>Bacteria</taxon>
        <taxon>Bacillati</taxon>
        <taxon>Bacillota</taxon>
        <taxon>Clostridia</taxon>
        <taxon>Lachnospirales</taxon>
        <taxon>Lachnospiraceae</taxon>
        <taxon>Lachnotalea</taxon>
    </lineage>
</organism>
<comment type="caution">
    <text evidence="2">The sequence shown here is derived from an EMBL/GenBank/DDBJ whole genome shotgun (WGS) entry which is preliminary data.</text>
</comment>
<feature type="domain" description="Transposase DDE" evidence="1">
    <location>
        <begin position="40"/>
        <end position="173"/>
    </location>
</feature>
<evidence type="ECO:0000259" key="1">
    <source>
        <dbReference type="Pfam" id="PF13751"/>
    </source>
</evidence>
<dbReference type="PANTHER" id="PTHR33408">
    <property type="entry name" value="TRANSPOSASE"/>
    <property type="match status" value="1"/>
</dbReference>
<evidence type="ECO:0000313" key="3">
    <source>
        <dbReference type="Proteomes" id="UP000216411"/>
    </source>
</evidence>
<dbReference type="Proteomes" id="UP000216411">
    <property type="component" value="Unassembled WGS sequence"/>
</dbReference>
<dbReference type="Pfam" id="PF13751">
    <property type="entry name" value="DDE_Tnp_1_6"/>
    <property type="match status" value="1"/>
</dbReference>
<reference evidence="2 3" key="1">
    <citation type="journal article" date="2017" name="Genome Announc.">
        <title>Draft Genome Sequence of a Sporulating and Motile Strain of Lachnotalea glycerini Isolated from Water in Quebec City, Canada.</title>
        <authorList>
            <person name="Maheux A.F."/>
            <person name="Boudreau D.K."/>
            <person name="Berube E."/>
            <person name="Boissinot M."/>
            <person name="Raymond F."/>
            <person name="Brodeur S."/>
            <person name="Corbeil J."/>
            <person name="Isabel S."/>
            <person name="Omar R.F."/>
            <person name="Bergeron M.G."/>
        </authorList>
    </citation>
    <scope>NUCLEOTIDE SEQUENCE [LARGE SCALE GENOMIC DNA]</scope>
    <source>
        <strain evidence="2 3">CCRI-19302</strain>
    </source>
</reference>
<protein>
    <submittedName>
        <fullName evidence="2">IS5/IS1182 family transposase</fullName>
    </submittedName>
</protein>
<accession>A0A371J002</accession>
<name>A0A371J002_9FIRM</name>
<evidence type="ECO:0000313" key="2">
    <source>
        <dbReference type="EMBL" id="RDY25997.1"/>
    </source>
</evidence>
<dbReference type="RefSeq" id="WP_181899383.1">
    <property type="nucleotide sequence ID" value="NZ_NOKA02000181.1"/>
</dbReference>